<keyword evidence="6" id="KW-1185">Reference proteome</keyword>
<dbReference type="GO" id="GO:0000981">
    <property type="term" value="F:DNA-binding transcription factor activity, RNA polymerase II-specific"/>
    <property type="evidence" value="ECO:0007669"/>
    <property type="project" value="InterPro"/>
</dbReference>
<evidence type="ECO:0000256" key="2">
    <source>
        <dbReference type="ARBA" id="ARBA00023242"/>
    </source>
</evidence>
<dbReference type="AlphaFoldDB" id="A0A9P9GKW1"/>
<protein>
    <recommendedName>
        <fullName evidence="4">Zn(2)-C6 fungal-type domain-containing protein</fullName>
    </recommendedName>
</protein>
<dbReference type="GO" id="GO:0003677">
    <property type="term" value="F:DNA binding"/>
    <property type="evidence" value="ECO:0007669"/>
    <property type="project" value="InterPro"/>
</dbReference>
<dbReference type="SMART" id="SM00906">
    <property type="entry name" value="Fungal_trans"/>
    <property type="match status" value="1"/>
</dbReference>
<dbReference type="OrthoDB" id="103819at2759"/>
<accession>A0A9P9GKW1</accession>
<dbReference type="GO" id="GO:0006351">
    <property type="term" value="P:DNA-templated transcription"/>
    <property type="evidence" value="ECO:0007669"/>
    <property type="project" value="InterPro"/>
</dbReference>
<evidence type="ECO:0000256" key="3">
    <source>
        <dbReference type="SAM" id="MobiDB-lite"/>
    </source>
</evidence>
<name>A0A9P9GKW1_FUSSL</name>
<dbReference type="Proteomes" id="UP000736672">
    <property type="component" value="Unassembled WGS sequence"/>
</dbReference>
<dbReference type="Pfam" id="PF00172">
    <property type="entry name" value="Zn_clus"/>
    <property type="match status" value="1"/>
</dbReference>
<gene>
    <name evidence="5" type="ORF">B0J15DRAFT_502182</name>
</gene>
<dbReference type="Gene3D" id="4.10.240.10">
    <property type="entry name" value="Zn(2)-C6 fungal-type DNA-binding domain"/>
    <property type="match status" value="1"/>
</dbReference>
<dbReference type="SUPFAM" id="SSF57701">
    <property type="entry name" value="Zn2/Cys6 DNA-binding domain"/>
    <property type="match status" value="1"/>
</dbReference>
<feature type="domain" description="Zn(2)-C6 fungal-type" evidence="4">
    <location>
        <begin position="20"/>
        <end position="49"/>
    </location>
</feature>
<sequence length="663" mass="73887">MDAEETLQQRRRRLAQVSRACEACRMRKIRCDRSNPCSNCRTAGLACQVVNSRTDSGPKRDRIAQLEERVKYLHDRLFTAQTQLNKTNTAPDLGNPSSNTPTRNDQHGPFVVDDTRVYEGSSSFRNQAVQASDISQSKVVASGVYTQHNMDCLTSQLSNLLQPSDLRASAEDYQFSGSATSNNQPAMDLLPSGLVVSILQQIRGNRPIFLCSFIISDPSLIETLCRQAYYTAAPLSLGQATAMYGILYCLLKEFIFLENPLGQEYDLKSHVSTCEKNFNQGIQTYQILAIPCFENVLSLALGIAKAQEEGKPFLCCTLLAAAASHCRMLGYCQETTYGKYQSRRADQMRRVFWYIYTVDKNISLLQGRTSYLQDSEVDAWHPRSSPDAEVRPWDQLLIMAIKFAKLQGRVYDQLYSAAARNAQPVQQAETIKLFSAKLQSWYAELCEIDSTQMKQPQVFELSQKSWDIMYHSTMTLILIKAPTTEEEAGVSQACLQAARAGLRCHLACFSSYQTADSPGLVSEGEYASWVLHQSSLNPFIAVFLHAIAADSLEDLCLLDDVVAVLEKVSIVSNSCQDLFKVCSTFARLGRALVMNDTRLENPEGGLQLSNDADSGTQSGLETFEGIFGEGMLEQLSNYESYNFSALLGNWTNDEMGVMDEAQK</sequence>
<evidence type="ECO:0000313" key="6">
    <source>
        <dbReference type="Proteomes" id="UP000736672"/>
    </source>
</evidence>
<dbReference type="EMBL" id="JAGTJS010000020">
    <property type="protein sequence ID" value="KAH7240410.1"/>
    <property type="molecule type" value="Genomic_DNA"/>
</dbReference>
<dbReference type="InterPro" id="IPR036864">
    <property type="entry name" value="Zn2-C6_fun-type_DNA-bd_sf"/>
</dbReference>
<feature type="compositionally biased region" description="Polar residues" evidence="3">
    <location>
        <begin position="81"/>
        <end position="103"/>
    </location>
</feature>
<dbReference type="Pfam" id="PF04082">
    <property type="entry name" value="Fungal_trans"/>
    <property type="match status" value="1"/>
</dbReference>
<evidence type="ECO:0000256" key="1">
    <source>
        <dbReference type="ARBA" id="ARBA00022723"/>
    </source>
</evidence>
<dbReference type="InterPro" id="IPR001138">
    <property type="entry name" value="Zn2Cys6_DnaBD"/>
</dbReference>
<dbReference type="PROSITE" id="PS50048">
    <property type="entry name" value="ZN2_CY6_FUNGAL_2"/>
    <property type="match status" value="1"/>
</dbReference>
<dbReference type="PANTHER" id="PTHR46910:SF5">
    <property type="entry name" value="ZN(II)2CYS6 TRANSCRIPTION FACTOR (EUROFUNG)"/>
    <property type="match status" value="1"/>
</dbReference>
<proteinExistence type="predicted"/>
<dbReference type="PANTHER" id="PTHR46910">
    <property type="entry name" value="TRANSCRIPTION FACTOR PDR1"/>
    <property type="match status" value="1"/>
</dbReference>
<dbReference type="PROSITE" id="PS00463">
    <property type="entry name" value="ZN2_CY6_FUNGAL_1"/>
    <property type="match status" value="1"/>
</dbReference>
<dbReference type="CDD" id="cd00067">
    <property type="entry name" value="GAL4"/>
    <property type="match status" value="1"/>
</dbReference>
<dbReference type="InterPro" id="IPR050987">
    <property type="entry name" value="AtrR-like"/>
</dbReference>
<dbReference type="SMART" id="SM00066">
    <property type="entry name" value="GAL4"/>
    <property type="match status" value="1"/>
</dbReference>
<organism evidence="5 6">
    <name type="scientific">Fusarium solani</name>
    <name type="common">Filamentous fungus</name>
    <dbReference type="NCBI Taxonomy" id="169388"/>
    <lineage>
        <taxon>Eukaryota</taxon>
        <taxon>Fungi</taxon>
        <taxon>Dikarya</taxon>
        <taxon>Ascomycota</taxon>
        <taxon>Pezizomycotina</taxon>
        <taxon>Sordariomycetes</taxon>
        <taxon>Hypocreomycetidae</taxon>
        <taxon>Hypocreales</taxon>
        <taxon>Nectriaceae</taxon>
        <taxon>Fusarium</taxon>
        <taxon>Fusarium solani species complex</taxon>
    </lineage>
</organism>
<evidence type="ECO:0000313" key="5">
    <source>
        <dbReference type="EMBL" id="KAH7240410.1"/>
    </source>
</evidence>
<keyword evidence="1" id="KW-0479">Metal-binding</keyword>
<dbReference type="InterPro" id="IPR007219">
    <property type="entry name" value="XnlR_reg_dom"/>
</dbReference>
<evidence type="ECO:0000259" key="4">
    <source>
        <dbReference type="PROSITE" id="PS50048"/>
    </source>
</evidence>
<keyword evidence="2" id="KW-0539">Nucleus</keyword>
<comment type="caution">
    <text evidence="5">The sequence shown here is derived from an EMBL/GenBank/DDBJ whole genome shotgun (WGS) entry which is preliminary data.</text>
</comment>
<dbReference type="GO" id="GO:0008270">
    <property type="term" value="F:zinc ion binding"/>
    <property type="evidence" value="ECO:0007669"/>
    <property type="project" value="InterPro"/>
</dbReference>
<dbReference type="CDD" id="cd12148">
    <property type="entry name" value="fungal_TF_MHR"/>
    <property type="match status" value="1"/>
</dbReference>
<reference evidence="5" key="1">
    <citation type="journal article" date="2021" name="Nat. Commun.">
        <title>Genetic determinants of endophytism in the Arabidopsis root mycobiome.</title>
        <authorList>
            <person name="Mesny F."/>
            <person name="Miyauchi S."/>
            <person name="Thiergart T."/>
            <person name="Pickel B."/>
            <person name="Atanasova L."/>
            <person name="Karlsson M."/>
            <person name="Huettel B."/>
            <person name="Barry K.W."/>
            <person name="Haridas S."/>
            <person name="Chen C."/>
            <person name="Bauer D."/>
            <person name="Andreopoulos W."/>
            <person name="Pangilinan J."/>
            <person name="LaButti K."/>
            <person name="Riley R."/>
            <person name="Lipzen A."/>
            <person name="Clum A."/>
            <person name="Drula E."/>
            <person name="Henrissat B."/>
            <person name="Kohler A."/>
            <person name="Grigoriev I.V."/>
            <person name="Martin F.M."/>
            <person name="Hacquard S."/>
        </authorList>
    </citation>
    <scope>NUCLEOTIDE SEQUENCE</scope>
    <source>
        <strain evidence="5">FSSC 5 MPI-SDFR-AT-0091</strain>
    </source>
</reference>
<feature type="region of interest" description="Disordered" evidence="3">
    <location>
        <begin position="81"/>
        <end position="110"/>
    </location>
</feature>